<dbReference type="GO" id="GO:0003700">
    <property type="term" value="F:DNA-binding transcription factor activity"/>
    <property type="evidence" value="ECO:0007669"/>
    <property type="project" value="InterPro"/>
</dbReference>
<dbReference type="PRINTS" id="PR00040">
    <property type="entry name" value="HTHMERR"/>
</dbReference>
<keyword evidence="5" id="KW-1185">Reference proteome</keyword>
<evidence type="ECO:0000313" key="5">
    <source>
        <dbReference type="Proteomes" id="UP000282674"/>
    </source>
</evidence>
<dbReference type="SUPFAM" id="SSF46955">
    <property type="entry name" value="Putative DNA-binding domain"/>
    <property type="match status" value="1"/>
</dbReference>
<evidence type="ECO:0000256" key="2">
    <source>
        <dbReference type="SAM" id="MobiDB-lite"/>
    </source>
</evidence>
<evidence type="ECO:0000256" key="1">
    <source>
        <dbReference type="ARBA" id="ARBA00023125"/>
    </source>
</evidence>
<dbReference type="PANTHER" id="PTHR30204:SF98">
    <property type="entry name" value="HTH-TYPE TRANSCRIPTIONAL REGULATOR ADHR"/>
    <property type="match status" value="1"/>
</dbReference>
<keyword evidence="1" id="KW-0238">DNA-binding</keyword>
<dbReference type="InterPro" id="IPR009061">
    <property type="entry name" value="DNA-bd_dom_put_sf"/>
</dbReference>
<dbReference type="RefSeq" id="WP_122196740.1">
    <property type="nucleotide sequence ID" value="NZ_JBHSKC010000004.1"/>
</dbReference>
<name>A0A3M2LUD2_9ACTN</name>
<feature type="region of interest" description="Disordered" evidence="2">
    <location>
        <begin position="202"/>
        <end position="226"/>
    </location>
</feature>
<dbReference type="InterPro" id="IPR047057">
    <property type="entry name" value="MerR_fam"/>
</dbReference>
<dbReference type="AlphaFoldDB" id="A0A3M2LUD2"/>
<reference evidence="4 5" key="1">
    <citation type="submission" date="2018-10" db="EMBL/GenBank/DDBJ databases">
        <title>Isolation from soil.</title>
        <authorList>
            <person name="Hu J."/>
        </authorList>
    </citation>
    <scope>NUCLEOTIDE SEQUENCE [LARGE SCALE GENOMIC DNA]</scope>
    <source>
        <strain evidence="4 5">NEAU-Ht49</strain>
    </source>
</reference>
<evidence type="ECO:0000259" key="3">
    <source>
        <dbReference type="PROSITE" id="PS50937"/>
    </source>
</evidence>
<dbReference type="OrthoDB" id="5242095at2"/>
<dbReference type="EMBL" id="RFFG01000046">
    <property type="protein sequence ID" value="RMI41089.1"/>
    <property type="molecule type" value="Genomic_DNA"/>
</dbReference>
<feature type="domain" description="HTH merR-type" evidence="3">
    <location>
        <begin position="1"/>
        <end position="70"/>
    </location>
</feature>
<dbReference type="PROSITE" id="PS50937">
    <property type="entry name" value="HTH_MERR_2"/>
    <property type="match status" value="1"/>
</dbReference>
<dbReference type="InterPro" id="IPR000551">
    <property type="entry name" value="MerR-type_HTH_dom"/>
</dbReference>
<dbReference type="SMART" id="SM00422">
    <property type="entry name" value="HTH_MERR"/>
    <property type="match status" value="1"/>
</dbReference>
<gene>
    <name evidence="4" type="ORF">EBO15_24270</name>
</gene>
<dbReference type="GO" id="GO:0003677">
    <property type="term" value="F:DNA binding"/>
    <property type="evidence" value="ECO:0007669"/>
    <property type="project" value="UniProtKB-KW"/>
</dbReference>
<dbReference type="PANTHER" id="PTHR30204">
    <property type="entry name" value="REDOX-CYCLING DRUG-SENSING TRANSCRIPTIONAL ACTIVATOR SOXR"/>
    <property type="match status" value="1"/>
</dbReference>
<organism evidence="4 5">
    <name type="scientific">Actinomadura harenae</name>
    <dbReference type="NCBI Taxonomy" id="2483351"/>
    <lineage>
        <taxon>Bacteria</taxon>
        <taxon>Bacillati</taxon>
        <taxon>Actinomycetota</taxon>
        <taxon>Actinomycetes</taxon>
        <taxon>Streptosporangiales</taxon>
        <taxon>Thermomonosporaceae</taxon>
        <taxon>Actinomadura</taxon>
    </lineage>
</organism>
<comment type="caution">
    <text evidence="4">The sequence shown here is derived from an EMBL/GenBank/DDBJ whole genome shotgun (WGS) entry which is preliminary data.</text>
</comment>
<dbReference type="Pfam" id="PF13411">
    <property type="entry name" value="MerR_1"/>
    <property type="match status" value="1"/>
</dbReference>
<protein>
    <submittedName>
        <fullName evidence="4">MerR family transcriptional regulator</fullName>
    </submittedName>
</protein>
<sequence>MRISDLSRLSGTPVGTIKYYLREGLLPPGRPLGATLTLYGEEHVQRLRLIRALTSRGGLSIAATRDVLAAIDQPLDPLATLGVVHYALPTPVDAAEADAVDEQSLRVDELLAAMGWEVSPESPHRRALAASLMDLSRLGMEYGTEDLLPYAELAAAAARLDLDRLENIEDRLRLAEHAAIVVLLLEPVLAVLRRLAQEDESRRRTAWARTTDGAGPRPDPHPADGR</sequence>
<dbReference type="Gene3D" id="1.10.1660.10">
    <property type="match status" value="1"/>
</dbReference>
<accession>A0A3M2LUD2</accession>
<dbReference type="Proteomes" id="UP000282674">
    <property type="component" value="Unassembled WGS sequence"/>
</dbReference>
<evidence type="ECO:0000313" key="4">
    <source>
        <dbReference type="EMBL" id="RMI41089.1"/>
    </source>
</evidence>
<proteinExistence type="predicted"/>